<keyword evidence="2" id="KW-1185">Reference proteome</keyword>
<evidence type="ECO:0000313" key="2">
    <source>
        <dbReference type="Proteomes" id="UP000805704"/>
    </source>
</evidence>
<comment type="caution">
    <text evidence="1">The sequence shown here is derived from an EMBL/GenBank/DDBJ whole genome shotgun (WGS) entry which is preliminary data.</text>
</comment>
<protein>
    <submittedName>
        <fullName evidence="1">Uncharacterized protein</fullName>
    </submittedName>
</protein>
<accession>A0ACB7EMK5</accession>
<name>A0ACB7EMK5_NIBAL</name>
<organism evidence="1 2">
    <name type="scientific">Nibea albiflora</name>
    <name type="common">Yellow drum</name>
    <name type="synonym">Corvina albiflora</name>
    <dbReference type="NCBI Taxonomy" id="240163"/>
    <lineage>
        <taxon>Eukaryota</taxon>
        <taxon>Metazoa</taxon>
        <taxon>Chordata</taxon>
        <taxon>Craniata</taxon>
        <taxon>Vertebrata</taxon>
        <taxon>Euteleostomi</taxon>
        <taxon>Actinopterygii</taxon>
        <taxon>Neopterygii</taxon>
        <taxon>Teleostei</taxon>
        <taxon>Neoteleostei</taxon>
        <taxon>Acanthomorphata</taxon>
        <taxon>Eupercaria</taxon>
        <taxon>Sciaenidae</taxon>
        <taxon>Nibea</taxon>
    </lineage>
</organism>
<sequence length="87" mass="9400">MNRAEEEEEEEEEEEDEEEERASCCTGGQPGCGGSEPEKAEERALLLEDAAGIYSFVRCVSKDYHRGGGEGGGRPGRAAVRRALHSG</sequence>
<gene>
    <name evidence="1" type="ORF">GBF38_015462</name>
</gene>
<dbReference type="Proteomes" id="UP000805704">
    <property type="component" value="Chromosome 5"/>
</dbReference>
<dbReference type="EMBL" id="CM024793">
    <property type="protein sequence ID" value="KAG8002863.1"/>
    <property type="molecule type" value="Genomic_DNA"/>
</dbReference>
<reference evidence="1" key="1">
    <citation type="submission" date="2020-04" db="EMBL/GenBank/DDBJ databases">
        <title>A chromosome-scale assembly and high-density genetic map of the yellow drum (Nibea albiflora) genome.</title>
        <authorList>
            <person name="Xu D."/>
            <person name="Zhang W."/>
            <person name="Chen R."/>
            <person name="Tan P."/>
            <person name="Wang L."/>
            <person name="Song H."/>
            <person name="Tian L."/>
            <person name="Zhu Q."/>
            <person name="Wang B."/>
        </authorList>
    </citation>
    <scope>NUCLEOTIDE SEQUENCE</scope>
    <source>
        <strain evidence="1">ZJHYS-2018</strain>
    </source>
</reference>
<proteinExistence type="predicted"/>
<evidence type="ECO:0000313" key="1">
    <source>
        <dbReference type="EMBL" id="KAG8002863.1"/>
    </source>
</evidence>